<organism evidence="3 4">
    <name type="scientific">Ambispora gerdemannii</name>
    <dbReference type="NCBI Taxonomy" id="144530"/>
    <lineage>
        <taxon>Eukaryota</taxon>
        <taxon>Fungi</taxon>
        <taxon>Fungi incertae sedis</taxon>
        <taxon>Mucoromycota</taxon>
        <taxon>Glomeromycotina</taxon>
        <taxon>Glomeromycetes</taxon>
        <taxon>Archaeosporales</taxon>
        <taxon>Ambisporaceae</taxon>
        <taxon>Ambispora</taxon>
    </lineage>
</organism>
<dbReference type="Gene3D" id="3.30.70.2460">
    <property type="entry name" value="Rad4, beta-hairpin domain BHD3"/>
    <property type="match status" value="1"/>
</dbReference>
<feature type="region of interest" description="Disordered" evidence="1">
    <location>
        <begin position="221"/>
        <end position="248"/>
    </location>
</feature>
<accession>A0A9N9FHC5</accession>
<dbReference type="InterPro" id="IPR042488">
    <property type="entry name" value="Rad4_BHD3_sf"/>
</dbReference>
<proteinExistence type="predicted"/>
<evidence type="ECO:0000313" key="3">
    <source>
        <dbReference type="EMBL" id="CAG8536240.1"/>
    </source>
</evidence>
<dbReference type="Proteomes" id="UP000789831">
    <property type="component" value="Unassembled WGS sequence"/>
</dbReference>
<protein>
    <submittedName>
        <fullName evidence="3">12163_t:CDS:1</fullName>
    </submittedName>
</protein>
<gene>
    <name evidence="3" type="ORF">AGERDE_LOCUS5958</name>
</gene>
<dbReference type="Pfam" id="PF10405">
    <property type="entry name" value="BHD_3"/>
    <property type="match status" value="1"/>
</dbReference>
<dbReference type="GO" id="GO:0003677">
    <property type="term" value="F:DNA binding"/>
    <property type="evidence" value="ECO:0007669"/>
    <property type="project" value="InterPro"/>
</dbReference>
<dbReference type="EMBL" id="CAJVPL010000869">
    <property type="protein sequence ID" value="CAG8536240.1"/>
    <property type="molecule type" value="Genomic_DNA"/>
</dbReference>
<feature type="compositionally biased region" description="Basic and acidic residues" evidence="1">
    <location>
        <begin position="360"/>
        <end position="372"/>
    </location>
</feature>
<dbReference type="InterPro" id="IPR018328">
    <property type="entry name" value="Rad4_beta-hairpin_dom3"/>
</dbReference>
<sequence>MEENSLRVQLDIGIYPNEGFARVDTRKQFEDEIETSYENLKKALNPQDQQLLFNQLINQFVKSKYIKPNSSENWSTTFEDDRRIEDTYVHHSVHPILRPFFPDTPGRTTNCSIRSFMFVVFDITRLGICSRAYNEFGVKGVSEENQKYFADWAPSARALRIVVRQRKGRHFCPVVTPKNKQEESSIVNIQENAASIILQVAKIKTESEDEIFTTGKKTKEIVDDFKPPSPKKSRARENSSAKTKNNSNSEPVKLRILHAFNQLKTDMIGGEKHQVIELDFRNQYSEKFVVNRPGECVKQGKDSSKYVFIGAANIPIRGIAKIAKKLEIEFAEAVTGFDFPEIVAIQEAVKRRKKALTRWQERAESEHELMHDDNEEEEEKQNKGKVKEVDDAIKVSSRRAL</sequence>
<dbReference type="AlphaFoldDB" id="A0A9N9FHC5"/>
<evidence type="ECO:0000256" key="1">
    <source>
        <dbReference type="SAM" id="MobiDB-lite"/>
    </source>
</evidence>
<comment type="caution">
    <text evidence="3">The sequence shown here is derived from an EMBL/GenBank/DDBJ whole genome shotgun (WGS) entry which is preliminary data.</text>
</comment>
<feature type="region of interest" description="Disordered" evidence="1">
    <location>
        <begin position="360"/>
        <end position="389"/>
    </location>
</feature>
<evidence type="ECO:0000313" key="4">
    <source>
        <dbReference type="Proteomes" id="UP000789831"/>
    </source>
</evidence>
<dbReference type="OrthoDB" id="10287641at2759"/>
<reference evidence="3" key="1">
    <citation type="submission" date="2021-06" db="EMBL/GenBank/DDBJ databases">
        <authorList>
            <person name="Kallberg Y."/>
            <person name="Tangrot J."/>
            <person name="Rosling A."/>
        </authorList>
    </citation>
    <scope>NUCLEOTIDE SEQUENCE</scope>
    <source>
        <strain evidence="3">MT106</strain>
    </source>
</reference>
<feature type="compositionally biased region" description="Basic and acidic residues" evidence="1">
    <location>
        <begin position="380"/>
        <end position="389"/>
    </location>
</feature>
<keyword evidence="4" id="KW-1185">Reference proteome</keyword>
<name>A0A9N9FHC5_9GLOM</name>
<feature type="domain" description="Rad4 beta-hairpin" evidence="2">
    <location>
        <begin position="310"/>
        <end position="340"/>
    </location>
</feature>
<evidence type="ECO:0000259" key="2">
    <source>
        <dbReference type="Pfam" id="PF10405"/>
    </source>
</evidence>
<feature type="compositionally biased region" description="Low complexity" evidence="1">
    <location>
        <begin position="238"/>
        <end position="248"/>
    </location>
</feature>